<proteinExistence type="predicted"/>
<dbReference type="Gene3D" id="1.20.920.10">
    <property type="entry name" value="Bromodomain-like"/>
    <property type="match status" value="1"/>
</dbReference>
<keyword evidence="6" id="KW-0804">Transcription</keyword>
<dbReference type="InterPro" id="IPR037382">
    <property type="entry name" value="Rsc/polybromo"/>
</dbReference>
<evidence type="ECO:0000256" key="7">
    <source>
        <dbReference type="ARBA" id="ARBA00023242"/>
    </source>
</evidence>
<dbReference type="GO" id="GO:0003682">
    <property type="term" value="F:chromatin binding"/>
    <property type="evidence" value="ECO:0007669"/>
    <property type="project" value="TreeGrafter"/>
</dbReference>
<keyword evidence="2" id="KW-0677">Repeat</keyword>
<protein>
    <submittedName>
        <fullName evidence="10">Bromodomain-containing protein</fullName>
    </submittedName>
</protein>
<gene>
    <name evidence="10" type="ORF">K435DRAFT_649882</name>
</gene>
<name>A0A4S8MMQ7_DENBC</name>
<dbReference type="PANTHER" id="PTHR16062">
    <property type="entry name" value="SWI/SNF-RELATED"/>
    <property type="match status" value="1"/>
</dbReference>
<dbReference type="GO" id="GO:0016586">
    <property type="term" value="C:RSC-type complex"/>
    <property type="evidence" value="ECO:0007669"/>
    <property type="project" value="InterPro"/>
</dbReference>
<dbReference type="PRINTS" id="PR00503">
    <property type="entry name" value="BROMODOMAIN"/>
</dbReference>
<feature type="domain" description="Bromo" evidence="9">
    <location>
        <begin position="18"/>
        <end position="71"/>
    </location>
</feature>
<evidence type="ECO:0000313" key="11">
    <source>
        <dbReference type="Proteomes" id="UP000297245"/>
    </source>
</evidence>
<comment type="subcellular location">
    <subcellularLocation>
        <location evidence="1">Nucleus</location>
    </subcellularLocation>
</comment>
<evidence type="ECO:0000259" key="9">
    <source>
        <dbReference type="PROSITE" id="PS50014"/>
    </source>
</evidence>
<keyword evidence="4" id="KW-0805">Transcription regulation</keyword>
<evidence type="ECO:0000256" key="5">
    <source>
        <dbReference type="ARBA" id="ARBA00023117"/>
    </source>
</evidence>
<dbReference type="SMART" id="SM00297">
    <property type="entry name" value="BROMO"/>
    <property type="match status" value="1"/>
</dbReference>
<dbReference type="CDD" id="cd04369">
    <property type="entry name" value="Bromodomain"/>
    <property type="match status" value="1"/>
</dbReference>
<organism evidence="10 11">
    <name type="scientific">Dendrothele bispora (strain CBS 962.96)</name>
    <dbReference type="NCBI Taxonomy" id="1314807"/>
    <lineage>
        <taxon>Eukaryota</taxon>
        <taxon>Fungi</taxon>
        <taxon>Dikarya</taxon>
        <taxon>Basidiomycota</taxon>
        <taxon>Agaricomycotina</taxon>
        <taxon>Agaricomycetes</taxon>
        <taxon>Agaricomycetidae</taxon>
        <taxon>Agaricales</taxon>
        <taxon>Agaricales incertae sedis</taxon>
        <taxon>Dendrothele</taxon>
    </lineage>
</organism>
<dbReference type="InterPro" id="IPR001487">
    <property type="entry name" value="Bromodomain"/>
</dbReference>
<dbReference type="Proteomes" id="UP000297245">
    <property type="component" value="Unassembled WGS sequence"/>
</dbReference>
<dbReference type="InterPro" id="IPR036427">
    <property type="entry name" value="Bromodomain-like_sf"/>
</dbReference>
<reference evidence="10 11" key="1">
    <citation type="journal article" date="2019" name="Nat. Ecol. Evol.">
        <title>Megaphylogeny resolves global patterns of mushroom evolution.</title>
        <authorList>
            <person name="Varga T."/>
            <person name="Krizsan K."/>
            <person name="Foldi C."/>
            <person name="Dima B."/>
            <person name="Sanchez-Garcia M."/>
            <person name="Sanchez-Ramirez S."/>
            <person name="Szollosi G.J."/>
            <person name="Szarkandi J.G."/>
            <person name="Papp V."/>
            <person name="Albert L."/>
            <person name="Andreopoulos W."/>
            <person name="Angelini C."/>
            <person name="Antonin V."/>
            <person name="Barry K.W."/>
            <person name="Bougher N.L."/>
            <person name="Buchanan P."/>
            <person name="Buyck B."/>
            <person name="Bense V."/>
            <person name="Catcheside P."/>
            <person name="Chovatia M."/>
            <person name="Cooper J."/>
            <person name="Damon W."/>
            <person name="Desjardin D."/>
            <person name="Finy P."/>
            <person name="Geml J."/>
            <person name="Haridas S."/>
            <person name="Hughes K."/>
            <person name="Justo A."/>
            <person name="Karasinski D."/>
            <person name="Kautmanova I."/>
            <person name="Kiss B."/>
            <person name="Kocsube S."/>
            <person name="Kotiranta H."/>
            <person name="LaButti K.M."/>
            <person name="Lechner B.E."/>
            <person name="Liimatainen K."/>
            <person name="Lipzen A."/>
            <person name="Lukacs Z."/>
            <person name="Mihaltcheva S."/>
            <person name="Morgado L.N."/>
            <person name="Niskanen T."/>
            <person name="Noordeloos M.E."/>
            <person name="Ohm R.A."/>
            <person name="Ortiz-Santana B."/>
            <person name="Ovrebo C."/>
            <person name="Racz N."/>
            <person name="Riley R."/>
            <person name="Savchenko A."/>
            <person name="Shiryaev A."/>
            <person name="Soop K."/>
            <person name="Spirin V."/>
            <person name="Szebenyi C."/>
            <person name="Tomsovsky M."/>
            <person name="Tulloss R.E."/>
            <person name="Uehling J."/>
            <person name="Grigoriev I.V."/>
            <person name="Vagvolgyi C."/>
            <person name="Papp T."/>
            <person name="Martin F.M."/>
            <person name="Miettinen O."/>
            <person name="Hibbett D.S."/>
            <person name="Nagy L.G."/>
        </authorList>
    </citation>
    <scope>NUCLEOTIDE SEQUENCE [LARGE SCALE GENOMIC DNA]</scope>
    <source>
        <strain evidence="10 11">CBS 962.96</strain>
    </source>
</reference>
<dbReference type="GO" id="GO:0006338">
    <property type="term" value="P:chromatin remodeling"/>
    <property type="evidence" value="ECO:0007669"/>
    <property type="project" value="InterPro"/>
</dbReference>
<evidence type="ECO:0000256" key="1">
    <source>
        <dbReference type="ARBA" id="ARBA00004123"/>
    </source>
</evidence>
<dbReference type="EMBL" id="ML179059">
    <property type="protein sequence ID" value="THV04155.1"/>
    <property type="molecule type" value="Genomic_DNA"/>
</dbReference>
<dbReference type="Pfam" id="PF00439">
    <property type="entry name" value="Bromodomain"/>
    <property type="match status" value="1"/>
</dbReference>
<evidence type="ECO:0000313" key="10">
    <source>
        <dbReference type="EMBL" id="THV04155.1"/>
    </source>
</evidence>
<dbReference type="PROSITE" id="PS50014">
    <property type="entry name" value="BROMODOMAIN_2"/>
    <property type="match status" value="1"/>
</dbReference>
<dbReference type="AlphaFoldDB" id="A0A4S8MMQ7"/>
<evidence type="ECO:0000256" key="2">
    <source>
        <dbReference type="ARBA" id="ARBA00022737"/>
    </source>
</evidence>
<keyword evidence="3" id="KW-0156">Chromatin regulator</keyword>
<dbReference type="GO" id="GO:0006368">
    <property type="term" value="P:transcription elongation by RNA polymerase II"/>
    <property type="evidence" value="ECO:0007669"/>
    <property type="project" value="TreeGrafter"/>
</dbReference>
<keyword evidence="5 8" id="KW-0103">Bromodomain</keyword>
<evidence type="ECO:0000256" key="3">
    <source>
        <dbReference type="ARBA" id="ARBA00022853"/>
    </source>
</evidence>
<dbReference type="OrthoDB" id="6017at2759"/>
<keyword evidence="11" id="KW-1185">Reference proteome</keyword>
<dbReference type="SUPFAM" id="SSF47370">
    <property type="entry name" value="Bromodomain"/>
    <property type="match status" value="1"/>
</dbReference>
<dbReference type="PANTHER" id="PTHR16062:SF19">
    <property type="entry name" value="PROTEIN POLYBROMO-1"/>
    <property type="match status" value="1"/>
</dbReference>
<sequence>MVYVSFALGILVMKFQVYSDYYNIIKVPISMSNIQDKVKKHVYDTVAQYAEDWCLLFWNARTYNIDGSDIYCDAERLRQVFKTSLRAATEQFEIEFVDDKEDPNGD</sequence>
<evidence type="ECO:0000256" key="4">
    <source>
        <dbReference type="ARBA" id="ARBA00023015"/>
    </source>
</evidence>
<accession>A0A4S8MMQ7</accession>
<evidence type="ECO:0000256" key="6">
    <source>
        <dbReference type="ARBA" id="ARBA00023163"/>
    </source>
</evidence>
<keyword evidence="7" id="KW-0539">Nucleus</keyword>
<evidence type="ECO:0000256" key="8">
    <source>
        <dbReference type="PROSITE-ProRule" id="PRU00035"/>
    </source>
</evidence>